<accession>A0ABX8QML1</accession>
<evidence type="ECO:0000256" key="1">
    <source>
        <dbReference type="SAM" id="MobiDB-lite"/>
    </source>
</evidence>
<evidence type="ECO:0000313" key="4">
    <source>
        <dbReference type="EMBL" id="QXJ19601.1"/>
    </source>
</evidence>
<keyword evidence="2" id="KW-0812">Transmembrane</keyword>
<feature type="transmembrane region" description="Helical" evidence="2">
    <location>
        <begin position="100"/>
        <end position="118"/>
    </location>
</feature>
<keyword evidence="2" id="KW-0472">Membrane</keyword>
<feature type="compositionally biased region" description="Low complexity" evidence="1">
    <location>
        <begin position="244"/>
        <end position="254"/>
    </location>
</feature>
<dbReference type="Proteomes" id="UP001049518">
    <property type="component" value="Chromosome"/>
</dbReference>
<dbReference type="InterPro" id="IPR000326">
    <property type="entry name" value="PAP2/HPO"/>
</dbReference>
<dbReference type="Gene3D" id="1.20.144.10">
    <property type="entry name" value="Phosphatidic acid phosphatase type 2/haloperoxidase"/>
    <property type="match status" value="1"/>
</dbReference>
<dbReference type="EMBL" id="CP059572">
    <property type="protein sequence ID" value="QXJ19601.1"/>
    <property type="molecule type" value="Genomic_DNA"/>
</dbReference>
<dbReference type="SUPFAM" id="SSF48317">
    <property type="entry name" value="Acid phosphatase/Vanadium-dependent haloperoxidase"/>
    <property type="match status" value="1"/>
</dbReference>
<proteinExistence type="predicted"/>
<dbReference type="InterPro" id="IPR036938">
    <property type="entry name" value="PAP2/HPO_sf"/>
</dbReference>
<feature type="transmembrane region" description="Helical" evidence="2">
    <location>
        <begin position="138"/>
        <end position="158"/>
    </location>
</feature>
<feature type="compositionally biased region" description="Low complexity" evidence="1">
    <location>
        <begin position="222"/>
        <end position="233"/>
    </location>
</feature>
<protein>
    <submittedName>
        <fullName evidence="4">Phosphatase PAP2 family protein</fullName>
    </submittedName>
</protein>
<gene>
    <name evidence="4" type="ORF">AGRA3207_000163</name>
</gene>
<evidence type="ECO:0000259" key="3">
    <source>
        <dbReference type="SMART" id="SM00014"/>
    </source>
</evidence>
<dbReference type="RefSeq" id="WP_231332616.1">
    <property type="nucleotide sequence ID" value="NZ_CP059572.1"/>
</dbReference>
<feature type="domain" description="Phosphatidic acid phosphatase type 2/haloperoxidase" evidence="3">
    <location>
        <begin position="97"/>
        <end position="204"/>
    </location>
</feature>
<sequence length="262" mass="26234">MRVPRPGGGRLPGRAPSATLPVAAAVVTAAATLDVLAGGPLRHLDHDVFSGGLPPRTGAWHWTWRTVVNGGQYWLAGSLVAVTAAVAARRRRSLPTLLGAALWLAATEAVVRGAQMLFARTPPLAGRDELFAGGSLSYPSGHAANAAACLLFAAALAGASRGWTIAAHTLALGVAAAVVALGYHWPSDACAGWGIGVLMACAGRALVARRPPPPRGHPPGGPRQAPGSLPEDGGPAGFPGGEPGRTPGRGPHAPAGGGRPDA</sequence>
<feature type="compositionally biased region" description="Pro residues" evidence="1">
    <location>
        <begin position="210"/>
        <end position="221"/>
    </location>
</feature>
<feature type="compositionally biased region" description="Gly residues" evidence="1">
    <location>
        <begin position="234"/>
        <end position="243"/>
    </location>
</feature>
<name>A0ABX8QML1_9ACTN</name>
<keyword evidence="2" id="KW-1133">Transmembrane helix</keyword>
<feature type="transmembrane region" description="Helical" evidence="2">
    <location>
        <begin position="165"/>
        <end position="185"/>
    </location>
</feature>
<feature type="transmembrane region" description="Helical" evidence="2">
    <location>
        <begin position="71"/>
        <end position="88"/>
    </location>
</feature>
<feature type="transmembrane region" description="Helical" evidence="2">
    <location>
        <begin position="20"/>
        <end position="41"/>
    </location>
</feature>
<evidence type="ECO:0000313" key="5">
    <source>
        <dbReference type="Proteomes" id="UP001049518"/>
    </source>
</evidence>
<feature type="transmembrane region" description="Helical" evidence="2">
    <location>
        <begin position="191"/>
        <end position="207"/>
    </location>
</feature>
<dbReference type="Pfam" id="PF01569">
    <property type="entry name" value="PAP2"/>
    <property type="match status" value="1"/>
</dbReference>
<dbReference type="SMART" id="SM00014">
    <property type="entry name" value="acidPPc"/>
    <property type="match status" value="1"/>
</dbReference>
<feature type="region of interest" description="Disordered" evidence="1">
    <location>
        <begin position="209"/>
        <end position="262"/>
    </location>
</feature>
<reference evidence="4" key="1">
    <citation type="submission" date="2020-07" db="EMBL/GenBank/DDBJ databases">
        <authorList>
            <person name="Tarantini F.S."/>
            <person name="Hong K.W."/>
            <person name="Chan K.G."/>
        </authorList>
    </citation>
    <scope>NUCLEOTIDE SEQUENCE</scope>
    <source>
        <strain evidence="4">32-07</strain>
    </source>
</reference>
<evidence type="ECO:0000256" key="2">
    <source>
        <dbReference type="SAM" id="Phobius"/>
    </source>
</evidence>
<keyword evidence="5" id="KW-1185">Reference proteome</keyword>
<organism evidence="4 5">
    <name type="scientific">Actinomadura graeca</name>
    <dbReference type="NCBI Taxonomy" id="2750812"/>
    <lineage>
        <taxon>Bacteria</taxon>
        <taxon>Bacillati</taxon>
        <taxon>Actinomycetota</taxon>
        <taxon>Actinomycetes</taxon>
        <taxon>Streptosporangiales</taxon>
        <taxon>Thermomonosporaceae</taxon>
        <taxon>Actinomadura</taxon>
    </lineage>
</organism>